<dbReference type="SUPFAM" id="SSF81383">
    <property type="entry name" value="F-box domain"/>
    <property type="match status" value="1"/>
</dbReference>
<feature type="compositionally biased region" description="Pro residues" evidence="1">
    <location>
        <begin position="1"/>
        <end position="10"/>
    </location>
</feature>
<dbReference type="Gene3D" id="1.20.1280.50">
    <property type="match status" value="1"/>
</dbReference>
<dbReference type="Proteomes" id="UP000595140">
    <property type="component" value="Unassembled WGS sequence"/>
</dbReference>
<keyword evidence="2" id="KW-1133">Transmembrane helix</keyword>
<dbReference type="PANTHER" id="PTHR33736">
    <property type="entry name" value="F-BOX PROTEIN-RELATED"/>
    <property type="match status" value="1"/>
</dbReference>
<dbReference type="InterPro" id="IPR036047">
    <property type="entry name" value="F-box-like_dom_sf"/>
</dbReference>
<dbReference type="PANTHER" id="PTHR33736:SF13">
    <property type="entry name" value="OS11G0155100 PROTEIN"/>
    <property type="match status" value="1"/>
</dbReference>
<dbReference type="InterPro" id="IPR045283">
    <property type="entry name" value="AT3G44326-like"/>
</dbReference>
<evidence type="ECO:0000256" key="2">
    <source>
        <dbReference type="SAM" id="Phobius"/>
    </source>
</evidence>
<name>A0A484N2E8_9ASTE</name>
<proteinExistence type="predicted"/>
<evidence type="ECO:0008006" key="5">
    <source>
        <dbReference type="Google" id="ProtNLM"/>
    </source>
</evidence>
<gene>
    <name evidence="3" type="ORF">CCAM_LOCUS37059</name>
</gene>
<sequence>MNPLQPPPPTAAEQGGSGTDISALHPDIIATHILTRLDGPTLASTASASSALRRLSSQAELWLDKCHSVWPSTADPSITNAISAFPNGGPRAFFADSFPLPGVVGPPGSSLPQPVELISAVDIWYKDALIFSGVNVTETWSAWFRHWLFRVDLVDPWDADLVPVRCLDEVDTWSVRLMEDLTLSWILIDPASMRAVNLSSQKPVFVQPHWPADEVRAMFASILPAAGAGPALCPIMVTVGTDHGGEPHVREVGMQMEDFDGNVLDGEDSLGILQTALEGKRGNGARRVEESRRRFKEFLDLKEKREWRKLRAKWAFKASAFVAFSFSLSCIVRLLVRNGWTKNKVQT</sequence>
<accession>A0A484N2E8</accession>
<feature type="region of interest" description="Disordered" evidence="1">
    <location>
        <begin position="1"/>
        <end position="21"/>
    </location>
</feature>
<feature type="transmembrane region" description="Helical" evidence="2">
    <location>
        <begin position="314"/>
        <end position="336"/>
    </location>
</feature>
<dbReference type="AlphaFoldDB" id="A0A484N2E8"/>
<dbReference type="OrthoDB" id="671172at2759"/>
<evidence type="ECO:0000313" key="3">
    <source>
        <dbReference type="EMBL" id="VFQ95283.1"/>
    </source>
</evidence>
<dbReference type="EMBL" id="OOIL02005599">
    <property type="protein sequence ID" value="VFQ95283.1"/>
    <property type="molecule type" value="Genomic_DNA"/>
</dbReference>
<reference evidence="3 4" key="1">
    <citation type="submission" date="2018-04" db="EMBL/GenBank/DDBJ databases">
        <authorList>
            <person name="Vogel A."/>
        </authorList>
    </citation>
    <scope>NUCLEOTIDE SEQUENCE [LARGE SCALE GENOMIC DNA]</scope>
</reference>
<keyword evidence="4" id="KW-1185">Reference proteome</keyword>
<protein>
    <recommendedName>
        <fullName evidence="5">F-box domain-containing protein</fullName>
    </recommendedName>
</protein>
<evidence type="ECO:0000256" key="1">
    <source>
        <dbReference type="SAM" id="MobiDB-lite"/>
    </source>
</evidence>
<organism evidence="3 4">
    <name type="scientific">Cuscuta campestris</name>
    <dbReference type="NCBI Taxonomy" id="132261"/>
    <lineage>
        <taxon>Eukaryota</taxon>
        <taxon>Viridiplantae</taxon>
        <taxon>Streptophyta</taxon>
        <taxon>Embryophyta</taxon>
        <taxon>Tracheophyta</taxon>
        <taxon>Spermatophyta</taxon>
        <taxon>Magnoliopsida</taxon>
        <taxon>eudicotyledons</taxon>
        <taxon>Gunneridae</taxon>
        <taxon>Pentapetalae</taxon>
        <taxon>asterids</taxon>
        <taxon>lamiids</taxon>
        <taxon>Solanales</taxon>
        <taxon>Convolvulaceae</taxon>
        <taxon>Cuscuteae</taxon>
        <taxon>Cuscuta</taxon>
        <taxon>Cuscuta subgen. Grammica</taxon>
        <taxon>Cuscuta sect. Cleistogrammica</taxon>
    </lineage>
</organism>
<keyword evidence="2" id="KW-0472">Membrane</keyword>
<evidence type="ECO:0000313" key="4">
    <source>
        <dbReference type="Proteomes" id="UP000595140"/>
    </source>
</evidence>
<keyword evidence="2" id="KW-0812">Transmembrane</keyword>